<dbReference type="SUPFAM" id="SSF52402">
    <property type="entry name" value="Adenine nucleotide alpha hydrolases-like"/>
    <property type="match status" value="1"/>
</dbReference>
<dbReference type="Proteomes" id="UP001601976">
    <property type="component" value="Unassembled WGS sequence"/>
</dbReference>
<feature type="region of interest" description="Disordered" evidence="1">
    <location>
        <begin position="313"/>
        <end position="344"/>
    </location>
</feature>
<name>A0ABW6RHP3_9ACTN</name>
<evidence type="ECO:0000313" key="2">
    <source>
        <dbReference type="EMBL" id="MFF3340114.1"/>
    </source>
</evidence>
<gene>
    <name evidence="2" type="ORF">ACFYWW_15455</name>
</gene>
<evidence type="ECO:0008006" key="4">
    <source>
        <dbReference type="Google" id="ProtNLM"/>
    </source>
</evidence>
<accession>A0ABW6RHP3</accession>
<keyword evidence="3" id="KW-1185">Reference proteome</keyword>
<sequence>MTRTMAGTMAETARALGCAVATRDGVRCTGPSPWTVPGGVRIERPSPDVFRLSRDSPGSRSVYYRVGYGRVEWGEDLGAFLTGEPYQTPDPGQLLALIHGTVPSPDATVLPGVQRLAVGTAVRVDSAGVTVTRQRPELAEPGIGVAEAVGRALDGVKGDYAIAYSGGLASAFLAVSALAAGHRPVLLHADFGGAWGERPPAAPPPVPGLEIRYVPVDPAELFAHEPVSGREPVPPLPDTQVPLRLMDRLSESCGLPVVSGGLLKDLASARLSEADTGYRGWRLLGCEPFHITDTLRGLAEARQLLSRNVVFSPGPGGREATGERLVGKPAPPRPAGAASLPGLTQEGEEALSSSRHGMLARWTDHLDFLDPVSGRVVAGLEERGAGGALLPALDPQVIAAVAALRPARLGRIHRGAFRNHLPLERAVRKRRVYDVCRAPSGHWLRLGAVAHLHRERGRVHAWLERESALADLGVLDVGRVLAVLRDGRELAEHALPMLRLVWVCQWLRGLR</sequence>
<comment type="caution">
    <text evidence="2">The sequence shown here is derived from an EMBL/GenBank/DDBJ whole genome shotgun (WGS) entry which is preliminary data.</text>
</comment>
<proteinExistence type="predicted"/>
<dbReference type="RefSeq" id="WP_387895922.1">
    <property type="nucleotide sequence ID" value="NZ_JBIAPK010000004.1"/>
</dbReference>
<evidence type="ECO:0000256" key="1">
    <source>
        <dbReference type="SAM" id="MobiDB-lite"/>
    </source>
</evidence>
<evidence type="ECO:0000313" key="3">
    <source>
        <dbReference type="Proteomes" id="UP001601976"/>
    </source>
</evidence>
<reference evidence="2 3" key="1">
    <citation type="submission" date="2024-10" db="EMBL/GenBank/DDBJ databases">
        <title>The Natural Products Discovery Center: Release of the First 8490 Sequenced Strains for Exploring Actinobacteria Biosynthetic Diversity.</title>
        <authorList>
            <person name="Kalkreuter E."/>
            <person name="Kautsar S.A."/>
            <person name="Yang D."/>
            <person name="Bader C.D."/>
            <person name="Teijaro C.N."/>
            <person name="Fluegel L."/>
            <person name="Davis C.M."/>
            <person name="Simpson J.R."/>
            <person name="Lauterbach L."/>
            <person name="Steele A.D."/>
            <person name="Gui C."/>
            <person name="Meng S."/>
            <person name="Li G."/>
            <person name="Viehrig K."/>
            <person name="Ye F."/>
            <person name="Su P."/>
            <person name="Kiefer A.F."/>
            <person name="Nichols A."/>
            <person name="Cepeda A.J."/>
            <person name="Yan W."/>
            <person name="Fan B."/>
            <person name="Jiang Y."/>
            <person name="Adhikari A."/>
            <person name="Zheng C.-J."/>
            <person name="Schuster L."/>
            <person name="Cowan T.M."/>
            <person name="Smanski M.J."/>
            <person name="Chevrette M.G."/>
            <person name="De Carvalho L.P.S."/>
            <person name="Shen B."/>
        </authorList>
    </citation>
    <scope>NUCLEOTIDE SEQUENCE [LARGE SCALE GENOMIC DNA]</scope>
    <source>
        <strain evidence="2 3">NPDC003029</strain>
    </source>
</reference>
<organism evidence="2 3">
    <name type="scientific">Streptomyces flavidovirens</name>
    <dbReference type="NCBI Taxonomy" id="67298"/>
    <lineage>
        <taxon>Bacteria</taxon>
        <taxon>Bacillati</taxon>
        <taxon>Actinomycetota</taxon>
        <taxon>Actinomycetes</taxon>
        <taxon>Kitasatosporales</taxon>
        <taxon>Streptomycetaceae</taxon>
        <taxon>Streptomyces</taxon>
    </lineage>
</organism>
<protein>
    <recommendedName>
        <fullName evidence="4">Asparagine synthase</fullName>
    </recommendedName>
</protein>
<dbReference type="EMBL" id="JBIAPK010000004">
    <property type="protein sequence ID" value="MFF3340114.1"/>
    <property type="molecule type" value="Genomic_DNA"/>
</dbReference>